<evidence type="ECO:0000313" key="1">
    <source>
        <dbReference type="EMBL" id="MZQ89952.1"/>
    </source>
</evidence>
<sequence length="294" mass="32502">MTWDVVATIRAPEPYVRRFIDCYRQLGAARIHIFYDDPDFAYAIPGDDLALTLCDDGYWNGLRPRAIEMRQTHNATRAAAQSTAEWLIHCDVDEHLHAPRPVSDILAEAPASCACLVALPYEAIYAARPASVPEIFATPWFKSTSGGWGTASEFWAGVYGDLHQFSAAGFWGHRVGKSFIRLSGLPPGHPMPIHMPSGEAFRSMGTAKSKALRLLHFDALLPADWLQKHGDRATRKVRTKWLGEKRKLFAQHVHDTFTAGGEPAALELYDRLFVVPGPMLEKGLAKGVVARVGA</sequence>
<dbReference type="Proteomes" id="UP000477083">
    <property type="component" value="Unassembled WGS sequence"/>
</dbReference>
<evidence type="ECO:0008006" key="3">
    <source>
        <dbReference type="Google" id="ProtNLM"/>
    </source>
</evidence>
<protein>
    <recommendedName>
        <fullName evidence="3">Glycosyltransferase family 2 protein</fullName>
    </recommendedName>
</protein>
<gene>
    <name evidence="1" type="ORF">GS660_12710</name>
</gene>
<organism evidence="1 2">
    <name type="scientific">Frigidibacter albus</name>
    <dbReference type="NCBI Taxonomy" id="1465486"/>
    <lineage>
        <taxon>Bacteria</taxon>
        <taxon>Pseudomonadati</taxon>
        <taxon>Pseudomonadota</taxon>
        <taxon>Alphaproteobacteria</taxon>
        <taxon>Rhodobacterales</taxon>
        <taxon>Paracoccaceae</taxon>
        <taxon>Frigidibacter</taxon>
    </lineage>
</organism>
<dbReference type="OrthoDB" id="7203640at2"/>
<dbReference type="AlphaFoldDB" id="A0A6L8VK12"/>
<dbReference type="RefSeq" id="WP_161347037.1">
    <property type="nucleotide sequence ID" value="NZ_BMGW01000007.1"/>
</dbReference>
<reference evidence="1 2" key="1">
    <citation type="submission" date="2020-01" db="EMBL/GenBank/DDBJ databases">
        <title>Frigidibacter albus SP32T (=CGMCC 1.13995T).</title>
        <authorList>
            <person name="Liao X."/>
        </authorList>
    </citation>
    <scope>NUCLEOTIDE SEQUENCE [LARGE SCALE GENOMIC DNA]</scope>
    <source>
        <strain evidence="1 2">SP32</strain>
    </source>
</reference>
<accession>A0A6L8VK12</accession>
<comment type="caution">
    <text evidence="1">The sequence shown here is derived from an EMBL/GenBank/DDBJ whole genome shotgun (WGS) entry which is preliminary data.</text>
</comment>
<dbReference type="Pfam" id="PF13704">
    <property type="entry name" value="Glyco_tranf_2_4"/>
    <property type="match status" value="1"/>
</dbReference>
<keyword evidence="2" id="KW-1185">Reference proteome</keyword>
<proteinExistence type="predicted"/>
<dbReference type="EMBL" id="WWNR01000007">
    <property type="protein sequence ID" value="MZQ89952.1"/>
    <property type="molecule type" value="Genomic_DNA"/>
</dbReference>
<evidence type="ECO:0000313" key="2">
    <source>
        <dbReference type="Proteomes" id="UP000477083"/>
    </source>
</evidence>
<name>A0A6L8VK12_9RHOB</name>